<dbReference type="AlphaFoldDB" id="A0A2H3D9J6"/>
<proteinExistence type="predicted"/>
<keyword evidence="3" id="KW-1185">Reference proteome</keyword>
<dbReference type="EMBL" id="KZ293675">
    <property type="protein sequence ID" value="PBK88092.1"/>
    <property type="molecule type" value="Genomic_DNA"/>
</dbReference>
<evidence type="ECO:0000313" key="3">
    <source>
        <dbReference type="Proteomes" id="UP000217790"/>
    </source>
</evidence>
<evidence type="ECO:0000256" key="1">
    <source>
        <dbReference type="SAM" id="MobiDB-lite"/>
    </source>
</evidence>
<name>A0A2H3D9J6_ARMGA</name>
<accession>A0A2H3D9J6</accession>
<feature type="region of interest" description="Disordered" evidence="1">
    <location>
        <begin position="117"/>
        <end position="147"/>
    </location>
</feature>
<reference evidence="3" key="1">
    <citation type="journal article" date="2017" name="Nat. Ecol. Evol.">
        <title>Genome expansion and lineage-specific genetic innovations in the forest pathogenic fungi Armillaria.</title>
        <authorList>
            <person name="Sipos G."/>
            <person name="Prasanna A.N."/>
            <person name="Walter M.C."/>
            <person name="O'Connor E."/>
            <person name="Balint B."/>
            <person name="Krizsan K."/>
            <person name="Kiss B."/>
            <person name="Hess J."/>
            <person name="Varga T."/>
            <person name="Slot J."/>
            <person name="Riley R."/>
            <person name="Boka B."/>
            <person name="Rigling D."/>
            <person name="Barry K."/>
            <person name="Lee J."/>
            <person name="Mihaltcheva S."/>
            <person name="LaButti K."/>
            <person name="Lipzen A."/>
            <person name="Waldron R."/>
            <person name="Moloney N.M."/>
            <person name="Sperisen C."/>
            <person name="Kredics L."/>
            <person name="Vagvoelgyi C."/>
            <person name="Patrignani A."/>
            <person name="Fitzpatrick D."/>
            <person name="Nagy I."/>
            <person name="Doyle S."/>
            <person name="Anderson J.B."/>
            <person name="Grigoriev I.V."/>
            <person name="Gueldener U."/>
            <person name="Muensterkoetter M."/>
            <person name="Nagy L.G."/>
        </authorList>
    </citation>
    <scope>NUCLEOTIDE SEQUENCE [LARGE SCALE GENOMIC DNA]</scope>
    <source>
        <strain evidence="3">Ar21-2</strain>
    </source>
</reference>
<dbReference type="Proteomes" id="UP000217790">
    <property type="component" value="Unassembled WGS sequence"/>
</dbReference>
<sequence>MLKTVFGCNTQEEMKEWHEFCASSPYEQVQNWYKQKIMYPWYLSSDNQFLSPMDDESWSMIPNDTNIVESCHSGRNAETGIGRAILDAINNARQEQMRITEEISIYEEVPDILPVAWNGPRQRDHKNANRRKNNHSKLTQRDGDRRQLDEYQHTLQDLKDSVAKSMARTKDLEQRIKDIQASLPTFSRKDARWIRLNTEKADAVSELKRGVDERRQLKRKIKQINESEEYRSLQNQLKGLRRPTTMTTEPRDSANKENINLEAPTGSQAAVIEPIGTLVPWPIDTTGTTIDLHESLLSGYEFFKDWESFDYSVFTDNTLPV</sequence>
<dbReference type="OrthoDB" id="3052932at2759"/>
<protein>
    <submittedName>
        <fullName evidence="2">Uncharacterized protein</fullName>
    </submittedName>
</protein>
<gene>
    <name evidence="2" type="ORF">ARMGADRAFT_1121218</name>
</gene>
<organism evidence="2 3">
    <name type="scientific">Armillaria gallica</name>
    <name type="common">Bulbous honey fungus</name>
    <name type="synonym">Armillaria bulbosa</name>
    <dbReference type="NCBI Taxonomy" id="47427"/>
    <lineage>
        <taxon>Eukaryota</taxon>
        <taxon>Fungi</taxon>
        <taxon>Dikarya</taxon>
        <taxon>Basidiomycota</taxon>
        <taxon>Agaricomycotina</taxon>
        <taxon>Agaricomycetes</taxon>
        <taxon>Agaricomycetidae</taxon>
        <taxon>Agaricales</taxon>
        <taxon>Marasmiineae</taxon>
        <taxon>Physalacriaceae</taxon>
        <taxon>Armillaria</taxon>
    </lineage>
</organism>
<dbReference type="InParanoid" id="A0A2H3D9J6"/>
<evidence type="ECO:0000313" key="2">
    <source>
        <dbReference type="EMBL" id="PBK88092.1"/>
    </source>
</evidence>